<sequence>MPRRKRTRTTSIDRQDNGGARVSRSMRKLQMLRRDVAIEAARIMATEGQHNFKMAKRKAAERIGVNPRVALPSNIEVEEALRAYQGFYGGESHSEQLQSLRATAAGLMRNLESYRPRLVGPVLDGTADSHSRISLQLFNDPPDMVILYLLEIGVPFHQEQRRIRWHDGSFRDIELLVTEFEGVSVELALFGTVDLRQAPPSPVDGRPQKRAGLPEVEELLAA</sequence>
<gene>
    <name evidence="2" type="ORF">F3N42_08055</name>
</gene>
<evidence type="ECO:0000256" key="1">
    <source>
        <dbReference type="SAM" id="MobiDB-lite"/>
    </source>
</evidence>
<name>A0A5N0T8L9_9GAMM</name>
<evidence type="ECO:0000313" key="2">
    <source>
        <dbReference type="EMBL" id="KAA9131272.1"/>
    </source>
</evidence>
<keyword evidence="3" id="KW-1185">Reference proteome</keyword>
<feature type="region of interest" description="Disordered" evidence="1">
    <location>
        <begin position="1"/>
        <end position="23"/>
    </location>
</feature>
<dbReference type="AlphaFoldDB" id="A0A5N0T8L9"/>
<keyword evidence="2" id="KW-0808">Transferase</keyword>
<dbReference type="GO" id="GO:0016740">
    <property type="term" value="F:transferase activity"/>
    <property type="evidence" value="ECO:0007669"/>
    <property type="project" value="UniProtKB-KW"/>
</dbReference>
<organism evidence="2 3">
    <name type="scientific">Marinihelvus fidelis</name>
    <dbReference type="NCBI Taxonomy" id="2613842"/>
    <lineage>
        <taxon>Bacteria</taxon>
        <taxon>Pseudomonadati</taxon>
        <taxon>Pseudomonadota</taxon>
        <taxon>Gammaproteobacteria</taxon>
        <taxon>Chromatiales</taxon>
        <taxon>Wenzhouxiangellaceae</taxon>
        <taxon>Marinihelvus</taxon>
    </lineage>
</organism>
<evidence type="ECO:0000313" key="3">
    <source>
        <dbReference type="Proteomes" id="UP000325372"/>
    </source>
</evidence>
<reference evidence="2 3" key="1">
    <citation type="submission" date="2019-09" db="EMBL/GenBank/DDBJ databases">
        <title>Wenzhouxiangella sp. Genome sequencing and assembly.</title>
        <authorList>
            <person name="Zhang R."/>
        </authorList>
    </citation>
    <scope>NUCLEOTIDE SEQUENCE [LARGE SCALE GENOMIC DNA]</scope>
    <source>
        <strain evidence="2 3">W260</strain>
    </source>
</reference>
<proteinExistence type="predicted"/>
<comment type="caution">
    <text evidence="2">The sequence shown here is derived from an EMBL/GenBank/DDBJ whole genome shotgun (WGS) entry which is preliminary data.</text>
</comment>
<dbReference type="RefSeq" id="WP_150863922.1">
    <property type="nucleotide sequence ID" value="NZ_VYXP01000005.1"/>
</dbReference>
<dbReference type="Proteomes" id="UP000325372">
    <property type="component" value="Unassembled WGS sequence"/>
</dbReference>
<accession>A0A5N0T8L9</accession>
<protein>
    <submittedName>
        <fullName evidence="2">Nucleotidyltransferase</fullName>
    </submittedName>
</protein>
<dbReference type="EMBL" id="VYXP01000005">
    <property type="protein sequence ID" value="KAA9131272.1"/>
    <property type="molecule type" value="Genomic_DNA"/>
</dbReference>